<feature type="domain" description="LarA-like N-terminal" evidence="1">
    <location>
        <begin position="8"/>
        <end position="208"/>
    </location>
</feature>
<reference evidence="3" key="1">
    <citation type="submission" date="2020-08" db="EMBL/GenBank/DDBJ databases">
        <title>Genome public.</title>
        <authorList>
            <person name="Liu C."/>
            <person name="Sun Q."/>
        </authorList>
    </citation>
    <scope>NUCLEOTIDE SEQUENCE</scope>
    <source>
        <strain evidence="3">BX15</strain>
    </source>
</reference>
<name>A0A923SA43_9FIRM</name>
<dbReference type="Pfam" id="PF21113">
    <property type="entry name" value="LarA_C"/>
    <property type="match status" value="1"/>
</dbReference>
<dbReference type="InterPro" id="IPR043166">
    <property type="entry name" value="LarA-like_C"/>
</dbReference>
<proteinExistence type="predicted"/>
<protein>
    <submittedName>
        <fullName evidence="3">Nickel-dependent lactate racemase</fullName>
    </submittedName>
</protein>
<dbReference type="InterPro" id="IPR048068">
    <property type="entry name" value="LarA-like"/>
</dbReference>
<dbReference type="EMBL" id="JACOQI010000003">
    <property type="protein sequence ID" value="MBC5769642.1"/>
    <property type="molecule type" value="Genomic_DNA"/>
</dbReference>
<gene>
    <name evidence="3" type="primary">larA</name>
    <name evidence="3" type="ORF">H8Z83_04800</name>
</gene>
<dbReference type="InterPro" id="IPR047926">
    <property type="entry name" value="Ni_dep_LarA"/>
</dbReference>
<organism evidence="3 4">
    <name type="scientific">Dysosmobacter segnis</name>
    <dbReference type="NCBI Taxonomy" id="2763042"/>
    <lineage>
        <taxon>Bacteria</taxon>
        <taxon>Bacillati</taxon>
        <taxon>Bacillota</taxon>
        <taxon>Clostridia</taxon>
        <taxon>Eubacteriales</taxon>
        <taxon>Oscillospiraceae</taxon>
        <taxon>Dysosmobacter</taxon>
    </lineage>
</organism>
<evidence type="ECO:0000313" key="3">
    <source>
        <dbReference type="EMBL" id="MBC5769642.1"/>
    </source>
</evidence>
<dbReference type="Proteomes" id="UP000620327">
    <property type="component" value="Unassembled WGS sequence"/>
</dbReference>
<evidence type="ECO:0000259" key="2">
    <source>
        <dbReference type="Pfam" id="PF21113"/>
    </source>
</evidence>
<dbReference type="GO" id="GO:0050043">
    <property type="term" value="F:lactate racemase activity"/>
    <property type="evidence" value="ECO:0007669"/>
    <property type="project" value="InterPro"/>
</dbReference>
<dbReference type="PANTHER" id="PTHR33171">
    <property type="entry name" value="LAR_N DOMAIN-CONTAINING PROTEIN"/>
    <property type="match status" value="1"/>
</dbReference>
<dbReference type="Gene3D" id="3.90.226.30">
    <property type="match status" value="1"/>
</dbReference>
<dbReference type="InterPro" id="IPR018657">
    <property type="entry name" value="LarA-like_N"/>
</dbReference>
<dbReference type="NCBIfam" id="NF033504">
    <property type="entry name" value="Ni_dep_LarA"/>
    <property type="match status" value="1"/>
</dbReference>
<comment type="caution">
    <text evidence="3">The sequence shown here is derived from an EMBL/GenBank/DDBJ whole genome shotgun (WGS) entry which is preliminary data.</text>
</comment>
<keyword evidence="4" id="KW-1185">Reference proteome</keyword>
<dbReference type="PANTHER" id="PTHR33171:SF17">
    <property type="entry name" value="LARA-LIKE N-TERMINAL DOMAIN-CONTAINING PROTEIN"/>
    <property type="match status" value="1"/>
</dbReference>
<evidence type="ECO:0000259" key="1">
    <source>
        <dbReference type="Pfam" id="PF09861"/>
    </source>
</evidence>
<sequence length="427" mass="46830">MKTYNFKYGHGSVSLSLNEADILAELHGTETPPISDIRSALFASLEQPIDSAPLRQRVRPGDRVALVISDMTRFWMRQDLVIPHLVDYLIDECGVQPEHLTIVVANGTHIGGDEQELRTLVTDGVYNRVRVKNHDCEAKDLAYLGTTPHETPVWIDRTAAEADLVVCLGAATHHVMAGFGGGRKSILPGISGLETIRHNHAYSLDSTKLRTNPAIGNGVLAGNPLHEDMCEAASLVNNLFMVNLVMNADMKLSYIFSGHYLTSWERACTAVDDIYRVDIPCRADAVVTSCGGFPKDISLYQGTKTIDNVESALKPGGTLVLMIEAPEGGGPAEYFDWSKNLQDGTIEQRLREAFTVAGYIFFLNCEQAQRYRIFMYSSIDPQTVAPMGIHAFSDMDALLKAAELDGKSTYIIPNGSTVIPRVKGETL</sequence>
<dbReference type="InterPro" id="IPR048520">
    <property type="entry name" value="LarA_C"/>
</dbReference>
<accession>A0A923SA43</accession>
<feature type="domain" description="Lactate racemase C-terminal" evidence="2">
    <location>
        <begin position="282"/>
        <end position="419"/>
    </location>
</feature>
<dbReference type="Gene3D" id="3.40.50.11440">
    <property type="match status" value="1"/>
</dbReference>
<dbReference type="AlphaFoldDB" id="A0A923SA43"/>
<dbReference type="Pfam" id="PF09861">
    <property type="entry name" value="Lar_N"/>
    <property type="match status" value="1"/>
</dbReference>
<dbReference type="RefSeq" id="WP_187013998.1">
    <property type="nucleotide sequence ID" value="NZ_JACOQI010000003.1"/>
</dbReference>
<evidence type="ECO:0000313" key="4">
    <source>
        <dbReference type="Proteomes" id="UP000620327"/>
    </source>
</evidence>